<proteinExistence type="predicted"/>
<dbReference type="EMBL" id="NAAC01000041">
    <property type="protein sequence ID" value="RDJ03954.1"/>
    <property type="molecule type" value="Genomic_DNA"/>
</dbReference>
<reference evidence="1 2" key="1">
    <citation type="submission" date="2017-03" db="EMBL/GenBank/DDBJ databases">
        <title>Genome analysis of Rhizobial strains effectives or ineffectives for nitrogen fixation isolated from bean seeds.</title>
        <authorList>
            <person name="Peralta H."/>
            <person name="Aguilar-Vera A."/>
            <person name="Mora Y."/>
            <person name="Vargas-Lagunas C."/>
            <person name="Girard L."/>
            <person name="Mora J."/>
        </authorList>
    </citation>
    <scope>NUCLEOTIDE SEQUENCE [LARGE SCALE GENOMIC DNA]</scope>
    <source>
        <strain evidence="1 2">CCGM3</strain>
    </source>
</reference>
<dbReference type="Proteomes" id="UP000254939">
    <property type="component" value="Unassembled WGS sequence"/>
</dbReference>
<organism evidence="1 2">
    <name type="scientific">Rhizobium grahamii</name>
    <dbReference type="NCBI Taxonomy" id="1120045"/>
    <lineage>
        <taxon>Bacteria</taxon>
        <taxon>Pseudomonadati</taxon>
        <taxon>Pseudomonadota</taxon>
        <taxon>Alphaproteobacteria</taxon>
        <taxon>Hyphomicrobiales</taxon>
        <taxon>Rhizobiaceae</taxon>
        <taxon>Rhizobium/Agrobacterium group</taxon>
        <taxon>Rhizobium</taxon>
    </lineage>
</organism>
<evidence type="ECO:0000313" key="1">
    <source>
        <dbReference type="EMBL" id="RDJ03954.1"/>
    </source>
</evidence>
<name>A0A370KGP4_9HYPH</name>
<comment type="caution">
    <text evidence="1">The sequence shown here is derived from an EMBL/GenBank/DDBJ whole genome shotgun (WGS) entry which is preliminary data.</text>
</comment>
<accession>A0A370KGP4</accession>
<gene>
    <name evidence="1" type="ORF">B5K06_29055</name>
</gene>
<dbReference type="RefSeq" id="WP_016555760.1">
    <property type="nucleotide sequence ID" value="NZ_KZ857269.1"/>
</dbReference>
<evidence type="ECO:0000313" key="2">
    <source>
        <dbReference type="Proteomes" id="UP000254939"/>
    </source>
</evidence>
<dbReference type="OrthoDB" id="8454475at2"/>
<sequence>MAIKPGNFTSDPTDATSFVNSMAEAMEKELNKLLVLDDLEPLSTSNTDRDVRARRRMFVAIARGVVLHLAAHPESFKLMPAIGGTTIRVNTIEVI</sequence>
<dbReference type="AlphaFoldDB" id="A0A370KGP4"/>
<protein>
    <submittedName>
        <fullName evidence="1">Uncharacterized protein</fullName>
    </submittedName>
</protein>